<gene>
    <name evidence="40" type="ORF">ROHU_035667</name>
</gene>
<evidence type="ECO:0000256" key="36">
    <source>
        <dbReference type="ARBA" id="ARBA00045025"/>
    </source>
</evidence>
<comment type="subcellular location">
    <subcellularLocation>
        <location evidence="3">Cell membrane</location>
        <topology evidence="3">Multi-pass membrane protein</topology>
    </subcellularLocation>
    <subcellularLocation>
        <location evidence="1">Membrane raft</location>
        <topology evidence="1">Multi-pass membrane protein</topology>
    </subcellularLocation>
    <subcellularLocation>
        <location evidence="2">Mitochondrion outer membrane</location>
        <topology evidence="2">Multi-pass membrane protein</topology>
    </subcellularLocation>
</comment>
<comment type="catalytic activity">
    <reaction evidence="27">
        <text>Na(+)(in) = Na(+)(out)</text>
        <dbReference type="Rhea" id="RHEA:34963"/>
        <dbReference type="ChEBI" id="CHEBI:29101"/>
    </reaction>
</comment>
<dbReference type="InterPro" id="IPR023614">
    <property type="entry name" value="Porin_dom_sf"/>
</dbReference>
<evidence type="ECO:0000256" key="23">
    <source>
        <dbReference type="ARBA" id="ARBA00024479"/>
    </source>
</evidence>
<keyword evidence="8" id="KW-1017">Isopeptide bond</keyword>
<feature type="compositionally biased region" description="Low complexity" evidence="38">
    <location>
        <begin position="1"/>
        <end position="16"/>
    </location>
</feature>
<feature type="region of interest" description="Disordered" evidence="38">
    <location>
        <begin position="389"/>
        <end position="505"/>
    </location>
</feature>
<dbReference type="InterPro" id="IPR001925">
    <property type="entry name" value="Porin_Euk"/>
</dbReference>
<evidence type="ECO:0000256" key="29">
    <source>
        <dbReference type="ARBA" id="ARBA00036634"/>
    </source>
</evidence>
<dbReference type="Proteomes" id="UP000290572">
    <property type="component" value="Unassembled WGS sequence"/>
</dbReference>
<comment type="catalytic activity">
    <reaction evidence="23">
        <text>a 1,2-diacyl-sn-glycero-3-phospho-L-serine(in) = a 1,2-diacyl-sn-glycero-3-phospho-L-serine(out)</text>
        <dbReference type="Rhea" id="RHEA:38663"/>
        <dbReference type="ChEBI" id="CHEBI:57262"/>
    </reaction>
</comment>
<dbReference type="Pfam" id="PF17818">
    <property type="entry name" value="KCT2"/>
    <property type="match status" value="1"/>
</dbReference>
<keyword evidence="20" id="KW-0496">Mitochondrion</keyword>
<dbReference type="PANTHER" id="PTHR11743:SF13">
    <property type="entry name" value="VOLTAGE-DEPENDENT ANION-SELECTIVE CHANNEL PROTEIN 1"/>
    <property type="match status" value="1"/>
</dbReference>
<feature type="transmembrane region" description="Helical" evidence="39">
    <location>
        <begin position="525"/>
        <end position="543"/>
    </location>
</feature>
<evidence type="ECO:0000256" key="7">
    <source>
        <dbReference type="ARBA" id="ARBA00022475"/>
    </source>
</evidence>
<feature type="region of interest" description="Disordered" evidence="38">
    <location>
        <begin position="344"/>
        <end position="370"/>
    </location>
</feature>
<evidence type="ECO:0000256" key="10">
    <source>
        <dbReference type="ARBA" id="ARBA00022692"/>
    </source>
</evidence>
<sequence length="591" mass="64468">MRQTLPAAVPAQTYAQPQPPQVPAQPAAPPQYYQQGRSATTVTSWSNQTPTALPSVPRPLVPAADPQTMAVPPTYVDLGKSARDIFTKGYGFGLIKLDLKTRSENGLEFKSSGSANTETSKVAGTLETKYKWAEHGLTFTEKWNTDNTLGTEITLEDQLAKGLKLTFDSSFSPNTGKKSGKIKSSYQREHINLGCDVDYDINGTAVHGAVVVGFEGWLAGYQMTFEAGRNRVTQSNFAVGYKTDEFQLHTNVNDGTEFGGSIYQKVNDNLETAVNLAWTAGNSNTRFGIAAKYQIDADASFSAKVNNSSLVGLGYTQTLKPADVSQNTSNKSNTAIMTPDKNMLSTQNDSHQHESGKVTTVTTTTTTTTTTMPAPAVDITVGTKAADIPPTTTATDLHETTSDLHETNPDLHKTTSDLHETTSDQTTAAKLNPPEPTTVSTPAAGKTESISDYVVPRMSSEADMGFGDDEDEDDGVIGEDLGESEEPQDSEVVRKNPSPAESPEEINVEFKGTTIYTTQDEDSHFFFHLVIIAFLVAIVYITYHNKRKLMLLAQSRRWRDGFCSRGVEYHRLDQNVNEAMPSLKMTNDYIF</sequence>
<dbReference type="InterPro" id="IPR027246">
    <property type="entry name" value="Porin_Euk/Tom40"/>
</dbReference>
<feature type="compositionally biased region" description="Basic and acidic residues" evidence="38">
    <location>
        <begin position="396"/>
        <end position="422"/>
    </location>
</feature>
<comment type="caution">
    <text evidence="40">The sequence shown here is derived from an EMBL/GenBank/DDBJ whole genome shotgun (WGS) entry which is preliminary data.</text>
</comment>
<evidence type="ECO:0000256" key="1">
    <source>
        <dbReference type="ARBA" id="ARBA00004314"/>
    </source>
</evidence>
<evidence type="ECO:0000256" key="26">
    <source>
        <dbReference type="ARBA" id="ARBA00034430"/>
    </source>
</evidence>
<evidence type="ECO:0000256" key="18">
    <source>
        <dbReference type="ARBA" id="ARBA00023065"/>
    </source>
</evidence>
<dbReference type="PRINTS" id="PR00185">
    <property type="entry name" value="EUKARYTPORIN"/>
</dbReference>
<dbReference type="Pfam" id="PF01459">
    <property type="entry name" value="Porin_3"/>
    <property type="match status" value="1"/>
</dbReference>
<evidence type="ECO:0000256" key="30">
    <source>
        <dbReference type="ARBA" id="ARBA00036683"/>
    </source>
</evidence>
<dbReference type="PROSITE" id="PS00558">
    <property type="entry name" value="EUKARYOTIC_PORIN"/>
    <property type="match status" value="1"/>
</dbReference>
<keyword evidence="21 39" id="KW-0472">Membrane</keyword>
<dbReference type="GO" id="GO:0008308">
    <property type="term" value="F:voltage-gated monoatomic anion channel activity"/>
    <property type="evidence" value="ECO:0007669"/>
    <property type="project" value="InterPro"/>
</dbReference>
<organism evidence="40 41">
    <name type="scientific">Labeo rohita</name>
    <name type="common">Indian major carp</name>
    <name type="synonym">Cyprinus rohita</name>
    <dbReference type="NCBI Taxonomy" id="84645"/>
    <lineage>
        <taxon>Eukaryota</taxon>
        <taxon>Metazoa</taxon>
        <taxon>Chordata</taxon>
        <taxon>Craniata</taxon>
        <taxon>Vertebrata</taxon>
        <taxon>Euteleostomi</taxon>
        <taxon>Actinopterygii</taxon>
        <taxon>Neopterygii</taxon>
        <taxon>Teleostei</taxon>
        <taxon>Ostariophysi</taxon>
        <taxon>Cypriniformes</taxon>
        <taxon>Cyprinidae</taxon>
        <taxon>Labeoninae</taxon>
        <taxon>Labeonini</taxon>
        <taxon>Labeo</taxon>
    </lineage>
</organism>
<keyword evidence="5" id="KW-0813">Transport</keyword>
<dbReference type="FunFam" id="2.40.160.10:FF:000001">
    <property type="entry name" value="Voltage-dependent anion-selective channel protein 2"/>
    <property type="match status" value="1"/>
</dbReference>
<evidence type="ECO:0000256" key="6">
    <source>
        <dbReference type="ARBA" id="ARBA00022452"/>
    </source>
</evidence>
<dbReference type="CDD" id="cd07306">
    <property type="entry name" value="Porin3_VDAC"/>
    <property type="match status" value="1"/>
</dbReference>
<comment type="catalytic activity">
    <reaction evidence="24">
        <text>a 1,2-diacyl-sn-glycero-3-phosphocholine(in) = a 1,2-diacyl-sn-glycero-3-phosphocholine(out)</text>
        <dbReference type="Rhea" id="RHEA:38571"/>
        <dbReference type="ChEBI" id="CHEBI:57643"/>
    </reaction>
</comment>
<comment type="catalytic activity">
    <reaction evidence="26">
        <text>K(+)(in) = K(+)(out)</text>
        <dbReference type="Rhea" id="RHEA:29463"/>
        <dbReference type="ChEBI" id="CHEBI:29103"/>
    </reaction>
</comment>
<keyword evidence="6" id="KW-1134">Transmembrane beta strand</keyword>
<keyword evidence="7" id="KW-1003">Cell membrane</keyword>
<evidence type="ECO:0000256" key="35">
    <source>
        <dbReference type="ARBA" id="ARBA00044987"/>
    </source>
</evidence>
<keyword evidence="19" id="KW-0626">Porin</keyword>
<evidence type="ECO:0000256" key="2">
    <source>
        <dbReference type="ARBA" id="ARBA00004374"/>
    </source>
</evidence>
<comment type="function">
    <text evidence="34">Catalyzes the scrambling of phospholipids across the outer mitochondrial membrane; the mechanism is unrelated to channel activity and is capable of translocating both anionic and zwitterionic phospholipids.</text>
</comment>
<comment type="catalytic activity">
    <reaction evidence="28">
        <text>dopamine(out) = dopamine(in)</text>
        <dbReference type="Rhea" id="RHEA:73863"/>
        <dbReference type="ChEBI" id="CHEBI:59905"/>
    </reaction>
</comment>
<keyword evidence="16" id="KW-0007">Acetylation</keyword>
<feature type="compositionally biased region" description="Polar residues" evidence="38">
    <location>
        <begin position="36"/>
        <end position="52"/>
    </location>
</feature>
<evidence type="ECO:0000256" key="38">
    <source>
        <dbReference type="SAM" id="MobiDB-lite"/>
    </source>
</evidence>
<dbReference type="EMBL" id="QBIY01013428">
    <property type="protein sequence ID" value="RXN04904.1"/>
    <property type="molecule type" value="Genomic_DNA"/>
</dbReference>
<feature type="region of interest" description="Disordered" evidence="38">
    <location>
        <begin position="1"/>
        <end position="57"/>
    </location>
</feature>
<comment type="catalytic activity">
    <reaction evidence="30">
        <text>L-glutamate(out) = L-glutamate(in)</text>
        <dbReference type="Rhea" id="RHEA:66336"/>
        <dbReference type="ChEBI" id="CHEBI:29985"/>
    </reaction>
</comment>
<keyword evidence="39" id="KW-1133">Transmembrane helix</keyword>
<feature type="compositionally biased region" description="Low complexity" evidence="38">
    <location>
        <begin position="358"/>
        <end position="370"/>
    </location>
</feature>
<protein>
    <recommendedName>
        <fullName evidence="35">Non-selective voltage-gated ion channel VDAC1</fullName>
    </recommendedName>
    <alternativeName>
        <fullName evidence="36">Voltage-dependent anion-selective channel protein 1</fullName>
    </alternativeName>
</protein>
<evidence type="ECO:0000256" key="22">
    <source>
        <dbReference type="ARBA" id="ARBA00024167"/>
    </source>
</evidence>
<evidence type="ECO:0000256" key="14">
    <source>
        <dbReference type="ARBA" id="ARBA00022840"/>
    </source>
</evidence>
<evidence type="ECO:0000256" key="39">
    <source>
        <dbReference type="SAM" id="Phobius"/>
    </source>
</evidence>
<dbReference type="GO" id="GO:0046930">
    <property type="term" value="C:pore complex"/>
    <property type="evidence" value="ECO:0007669"/>
    <property type="project" value="UniProtKB-KW"/>
</dbReference>
<evidence type="ECO:0000256" key="20">
    <source>
        <dbReference type="ARBA" id="ARBA00023128"/>
    </source>
</evidence>
<accession>A0A498LEC3</accession>
<evidence type="ECO:0000256" key="3">
    <source>
        <dbReference type="ARBA" id="ARBA00004651"/>
    </source>
</evidence>
<keyword evidence="41" id="KW-1185">Reference proteome</keyword>
<keyword evidence="14" id="KW-0067">ATP-binding</keyword>
<evidence type="ECO:0000256" key="28">
    <source>
        <dbReference type="ARBA" id="ARBA00036483"/>
    </source>
</evidence>
<comment type="subunit">
    <text evidence="37">Homodimer and homotrimer; in response to cyclic AMP or calcium; oligomerization is required for scramblase activity. Component of the mitochondrial permeability transition pore complex (mPTPC), at least composed of SPG7, VDAC1 and PPIF. Interacts with SPG7, NIPSNAP2 and SLC25A30. Interacts with hexokinases including HK1. The HK1-VDAC1 complex interacts with ATF2. Interacts with BCL2L1. Interacts with BAK1. Interacts with RTL10/BOP (via BH3 domain). Interacts with amyloid-beta and APP; induces VDAC1 dephosphorylation. Interacts with TMEM41B. Interacts with BCAP31. Interacts with HSPA9; this interaction couples ITPR1 to VDAC1.</text>
</comment>
<dbReference type="PANTHER" id="PTHR11743">
    <property type="entry name" value="VOLTAGE-DEPENDENT ANION-SELECTIVE CHANNEL"/>
    <property type="match status" value="1"/>
</dbReference>
<keyword evidence="18" id="KW-0406">Ion transport</keyword>
<evidence type="ECO:0000256" key="17">
    <source>
        <dbReference type="ARBA" id="ARBA00023027"/>
    </source>
</evidence>
<comment type="catalytic activity">
    <reaction evidence="33">
        <text>ATP(in) = ATP(out)</text>
        <dbReference type="Rhea" id="RHEA:75687"/>
        <dbReference type="ChEBI" id="CHEBI:30616"/>
    </reaction>
</comment>
<proteinExistence type="inferred from homology"/>
<dbReference type="STRING" id="84645.A0A498LEC3"/>
<comment type="catalytic activity">
    <reaction evidence="29">
        <text>Ca(2+)(in) = Ca(2+)(out)</text>
        <dbReference type="Rhea" id="RHEA:29671"/>
        <dbReference type="ChEBI" id="CHEBI:29108"/>
    </reaction>
</comment>
<evidence type="ECO:0000256" key="9">
    <source>
        <dbReference type="ARBA" id="ARBA00022553"/>
    </source>
</evidence>
<dbReference type="GO" id="GO:0005741">
    <property type="term" value="C:mitochondrial outer membrane"/>
    <property type="evidence" value="ECO:0007669"/>
    <property type="project" value="UniProtKB-SubCell"/>
</dbReference>
<evidence type="ECO:0000256" key="8">
    <source>
        <dbReference type="ARBA" id="ARBA00022499"/>
    </source>
</evidence>
<keyword evidence="10 39" id="KW-0812">Transmembrane</keyword>
<evidence type="ECO:0000256" key="11">
    <source>
        <dbReference type="ARBA" id="ARBA00022703"/>
    </source>
</evidence>
<evidence type="ECO:0000256" key="27">
    <source>
        <dbReference type="ARBA" id="ARBA00036239"/>
    </source>
</evidence>
<comment type="catalytic activity">
    <reaction evidence="32">
        <text>Fe(III)-[cytochrome c](out) = Fe(III)-[cytochrome c](in)</text>
        <dbReference type="Rhea" id="RHEA:79311"/>
        <dbReference type="Rhea" id="RHEA-COMP:14399"/>
        <dbReference type="ChEBI" id="CHEBI:29034"/>
    </reaction>
</comment>
<dbReference type="GO" id="GO:0045121">
    <property type="term" value="C:membrane raft"/>
    <property type="evidence" value="ECO:0007669"/>
    <property type="project" value="UniProtKB-SubCell"/>
</dbReference>
<evidence type="ECO:0000256" key="4">
    <source>
        <dbReference type="ARBA" id="ARBA00007780"/>
    </source>
</evidence>
<comment type="catalytic activity">
    <reaction evidence="25">
        <text>Mg(2+)(in) = Mg(2+)(out)</text>
        <dbReference type="Rhea" id="RHEA:29827"/>
        <dbReference type="ChEBI" id="CHEBI:18420"/>
    </reaction>
</comment>
<name>A0A498LEC3_LABRO</name>
<evidence type="ECO:0000256" key="21">
    <source>
        <dbReference type="ARBA" id="ARBA00023136"/>
    </source>
</evidence>
<evidence type="ECO:0000256" key="15">
    <source>
        <dbReference type="ARBA" id="ARBA00022843"/>
    </source>
</evidence>
<feature type="compositionally biased region" description="Acidic residues" evidence="38">
    <location>
        <begin position="466"/>
        <end position="489"/>
    </location>
</feature>
<keyword evidence="12" id="KW-0547">Nucleotide-binding</keyword>
<evidence type="ECO:0000256" key="33">
    <source>
        <dbReference type="ARBA" id="ARBA00044897"/>
    </source>
</evidence>
<dbReference type="AlphaFoldDB" id="A0A498LEC3"/>
<comment type="catalytic activity">
    <reaction evidence="22">
        <text>chloride(in) = chloride(out)</text>
        <dbReference type="Rhea" id="RHEA:29823"/>
        <dbReference type="ChEBI" id="CHEBI:17996"/>
    </reaction>
</comment>
<evidence type="ECO:0000256" key="24">
    <source>
        <dbReference type="ARBA" id="ARBA00024631"/>
    </source>
</evidence>
<keyword evidence="15" id="KW-0832">Ubl conjugation</keyword>
<reference evidence="40 41" key="1">
    <citation type="submission" date="2018-03" db="EMBL/GenBank/DDBJ databases">
        <title>Draft genome sequence of Rohu Carp (Labeo rohita).</title>
        <authorList>
            <person name="Das P."/>
            <person name="Kushwaha B."/>
            <person name="Joshi C.G."/>
            <person name="Kumar D."/>
            <person name="Nagpure N.S."/>
            <person name="Sahoo L."/>
            <person name="Das S.P."/>
            <person name="Bit A."/>
            <person name="Patnaik S."/>
            <person name="Meher P.K."/>
            <person name="Jayasankar P."/>
            <person name="Koringa P.G."/>
            <person name="Patel N.V."/>
            <person name="Hinsu A.T."/>
            <person name="Kumar R."/>
            <person name="Pandey M."/>
            <person name="Agarwal S."/>
            <person name="Srivastava S."/>
            <person name="Singh M."/>
            <person name="Iquebal M.A."/>
            <person name="Jaiswal S."/>
            <person name="Angadi U.B."/>
            <person name="Kumar N."/>
            <person name="Raza M."/>
            <person name="Shah T.M."/>
            <person name="Rai A."/>
            <person name="Jena J.K."/>
        </authorList>
    </citation>
    <scope>NUCLEOTIDE SEQUENCE [LARGE SCALE GENOMIC DNA]</scope>
    <source>
        <strain evidence="40">DASCIFA01</strain>
        <tissue evidence="40">Testis</tissue>
    </source>
</reference>
<evidence type="ECO:0000256" key="16">
    <source>
        <dbReference type="ARBA" id="ARBA00022990"/>
    </source>
</evidence>
<dbReference type="GO" id="GO:0015288">
    <property type="term" value="F:porin activity"/>
    <property type="evidence" value="ECO:0007669"/>
    <property type="project" value="UniProtKB-KW"/>
</dbReference>
<comment type="catalytic activity">
    <reaction evidence="31">
        <text>acetylcholine(in) = acetylcholine(out)</text>
        <dbReference type="Rhea" id="RHEA:74663"/>
        <dbReference type="ChEBI" id="CHEBI:15355"/>
    </reaction>
</comment>
<dbReference type="GO" id="GO:0006915">
    <property type="term" value="P:apoptotic process"/>
    <property type="evidence" value="ECO:0007669"/>
    <property type="project" value="UniProtKB-KW"/>
</dbReference>
<evidence type="ECO:0000256" key="32">
    <source>
        <dbReference type="ARBA" id="ARBA00044892"/>
    </source>
</evidence>
<comment type="similarity">
    <text evidence="4">Belongs to the eukaryotic mitochondrial porin family.</text>
</comment>
<dbReference type="Gene3D" id="2.40.160.10">
    <property type="entry name" value="Porin"/>
    <property type="match status" value="1"/>
</dbReference>
<evidence type="ECO:0000256" key="19">
    <source>
        <dbReference type="ARBA" id="ARBA00023114"/>
    </source>
</evidence>
<dbReference type="GO" id="GO:0005524">
    <property type="term" value="F:ATP binding"/>
    <property type="evidence" value="ECO:0007669"/>
    <property type="project" value="UniProtKB-KW"/>
</dbReference>
<keyword evidence="9" id="KW-0597">Phosphoprotein</keyword>
<evidence type="ECO:0000256" key="12">
    <source>
        <dbReference type="ARBA" id="ARBA00022741"/>
    </source>
</evidence>
<evidence type="ECO:0000256" key="37">
    <source>
        <dbReference type="ARBA" id="ARBA00046417"/>
    </source>
</evidence>
<evidence type="ECO:0000313" key="41">
    <source>
        <dbReference type="Proteomes" id="UP000290572"/>
    </source>
</evidence>
<evidence type="ECO:0000256" key="25">
    <source>
        <dbReference type="ARBA" id="ARBA00034269"/>
    </source>
</evidence>
<keyword evidence="13" id="KW-1000">Mitochondrion outer membrane</keyword>
<evidence type="ECO:0000256" key="31">
    <source>
        <dbReference type="ARBA" id="ARBA00036778"/>
    </source>
</evidence>
<keyword evidence="11" id="KW-0053">Apoptosis</keyword>
<evidence type="ECO:0000256" key="5">
    <source>
        <dbReference type="ARBA" id="ARBA00022448"/>
    </source>
</evidence>
<evidence type="ECO:0000256" key="13">
    <source>
        <dbReference type="ARBA" id="ARBA00022787"/>
    </source>
</evidence>
<evidence type="ECO:0000313" key="40">
    <source>
        <dbReference type="EMBL" id="RXN04904.1"/>
    </source>
</evidence>
<keyword evidence="17" id="KW-0520">NAD</keyword>
<feature type="compositionally biased region" description="Pro residues" evidence="38">
    <location>
        <begin position="17"/>
        <end position="29"/>
    </location>
</feature>
<evidence type="ECO:0000256" key="34">
    <source>
        <dbReference type="ARBA" id="ARBA00044941"/>
    </source>
</evidence>
<dbReference type="GO" id="GO:0005886">
    <property type="term" value="C:plasma membrane"/>
    <property type="evidence" value="ECO:0007669"/>
    <property type="project" value="UniProtKB-SubCell"/>
</dbReference>